<organism evidence="3 4">
    <name type="scientific">Legionella jamestowniensis</name>
    <dbReference type="NCBI Taxonomy" id="455"/>
    <lineage>
        <taxon>Bacteria</taxon>
        <taxon>Pseudomonadati</taxon>
        <taxon>Pseudomonadota</taxon>
        <taxon>Gammaproteobacteria</taxon>
        <taxon>Legionellales</taxon>
        <taxon>Legionellaceae</taxon>
        <taxon>Legionella</taxon>
    </lineage>
</organism>
<evidence type="ECO:0000259" key="2">
    <source>
        <dbReference type="PROSITE" id="PS50011"/>
    </source>
</evidence>
<evidence type="ECO:0000313" key="4">
    <source>
        <dbReference type="Proteomes" id="UP000093336"/>
    </source>
</evidence>
<protein>
    <recommendedName>
        <fullName evidence="2">Protein kinase domain-containing protein</fullName>
    </recommendedName>
</protein>
<dbReference type="InterPro" id="IPR000719">
    <property type="entry name" value="Prot_kinase_dom"/>
</dbReference>
<comment type="caution">
    <text evidence="3">The sequence shown here is derived from an EMBL/GenBank/DDBJ whole genome shotgun (WGS) entry which is preliminary data.</text>
</comment>
<name>A0ABX2XY12_9GAMM</name>
<evidence type="ECO:0000256" key="1">
    <source>
        <dbReference type="PROSITE-ProRule" id="PRU10141"/>
    </source>
</evidence>
<dbReference type="Proteomes" id="UP000093336">
    <property type="component" value="Unassembled WGS sequence"/>
</dbReference>
<proteinExistence type="predicted"/>
<dbReference type="PANTHER" id="PTHR44167">
    <property type="entry name" value="OVARIAN-SPECIFIC SERINE/THREONINE-PROTEIN KINASE LOK-RELATED"/>
    <property type="match status" value="1"/>
</dbReference>
<dbReference type="PROSITE" id="PS00107">
    <property type="entry name" value="PROTEIN_KINASE_ATP"/>
    <property type="match status" value="1"/>
</dbReference>
<dbReference type="SUPFAM" id="SSF56112">
    <property type="entry name" value="Protein kinase-like (PK-like)"/>
    <property type="match status" value="1"/>
</dbReference>
<reference evidence="3 4" key="1">
    <citation type="submission" date="2016-05" db="EMBL/GenBank/DDBJ databases">
        <authorList>
            <person name="Prochazka B."/>
            <person name="Indra A."/>
            <person name="Hasenberger P."/>
            <person name="Blaschitz M."/>
            <person name="Wagner L."/>
            <person name="Wewalka G."/>
            <person name="Sorschag S."/>
            <person name="Schmid D."/>
            <person name="Ruppitsch W."/>
        </authorList>
    </citation>
    <scope>NUCLEOTIDE SEQUENCE [LARGE SCALE GENOMIC DNA]</scope>
    <source>
        <strain evidence="3 4">974010_12</strain>
    </source>
</reference>
<feature type="domain" description="Protein kinase" evidence="2">
    <location>
        <begin position="30"/>
        <end position="328"/>
    </location>
</feature>
<accession>A0ABX2XY12</accession>
<feature type="binding site" evidence="1">
    <location>
        <position position="66"/>
    </location>
    <ligand>
        <name>ATP</name>
        <dbReference type="ChEBI" id="CHEBI:30616"/>
    </ligand>
</feature>
<keyword evidence="1" id="KW-0067">ATP-binding</keyword>
<dbReference type="InterPro" id="IPR011009">
    <property type="entry name" value="Kinase-like_dom_sf"/>
</dbReference>
<gene>
    <name evidence="3" type="ORF">A8135_00825</name>
</gene>
<dbReference type="PROSITE" id="PS50011">
    <property type="entry name" value="PROTEIN_KINASE_DOM"/>
    <property type="match status" value="1"/>
</dbReference>
<dbReference type="SMART" id="SM00220">
    <property type="entry name" value="S_TKc"/>
    <property type="match status" value="1"/>
</dbReference>
<keyword evidence="1" id="KW-0547">Nucleotide-binding</keyword>
<dbReference type="Gene3D" id="1.10.510.10">
    <property type="entry name" value="Transferase(Phosphotransferase) domain 1"/>
    <property type="match status" value="1"/>
</dbReference>
<dbReference type="EMBL" id="LYOZ01000018">
    <property type="protein sequence ID" value="OCH97801.1"/>
    <property type="molecule type" value="Genomic_DNA"/>
</dbReference>
<evidence type="ECO:0000313" key="3">
    <source>
        <dbReference type="EMBL" id="OCH97801.1"/>
    </source>
</evidence>
<keyword evidence="4" id="KW-1185">Reference proteome</keyword>
<dbReference type="RefSeq" id="WP_065620811.1">
    <property type="nucleotide sequence ID" value="NZ_LYOZ01000018.1"/>
</dbReference>
<sequence length="507" mass="57888">MGDIQSNKDVSSPRLFPVLQQDGTILYFFSDFSEMLGQGASADVYKGYQCNLKTSQKITNPLSIGKDDVIVQENKPVAIKIYKPGHAPSPYRITQPASSLIEVEGRAVLIMKFIEGFHINPDSDDNPQLKQLTFFQAVDTIWQLIVALNQLHYNNTSGPSIVHGDIKGTNVKIKLIKEEETSESHGPVKVKIEVAYLDDDYSKPILAMPQIIQGTPEHFAQELLDGYYSEVSDFYALGPLMLSILGAKNPFKDMLAFRDANPSIDSRLLIRHYAQIGYNTEGLFSHFTNDKPNTFICQLLKAFILKMVAREKAQRPSPDAVLEFFTALRQWCLYSQRKEETNFHLLRMMIAANNSLWLCDKAMQQLFFSLDENLQHRLVGLMSQEERHHLYSFSKANNTVLNDLVKLCLRPLIEARQAPSFFTPPALTQKALKWLLLCFEKRDWQAFFSPQQYELREVLNSSIPHEIEPLITNVVEELKKEMLQAKNLETVPYFCLGENETKQLGRN</sequence>
<dbReference type="InterPro" id="IPR017441">
    <property type="entry name" value="Protein_kinase_ATP_BS"/>
</dbReference>
<dbReference type="Pfam" id="PF00069">
    <property type="entry name" value="Pkinase"/>
    <property type="match status" value="1"/>
</dbReference>
<dbReference type="PANTHER" id="PTHR44167:SF24">
    <property type="entry name" value="SERINE_THREONINE-PROTEIN KINASE CHK2"/>
    <property type="match status" value="1"/>
</dbReference>